<evidence type="ECO:0000313" key="3">
    <source>
        <dbReference type="Proteomes" id="UP000218231"/>
    </source>
</evidence>
<dbReference type="AlphaFoldDB" id="A0A2A2K1A5"/>
<feature type="compositionally biased region" description="Polar residues" evidence="1">
    <location>
        <begin position="16"/>
        <end position="34"/>
    </location>
</feature>
<accession>A0A2A2K1A5</accession>
<evidence type="ECO:0000256" key="1">
    <source>
        <dbReference type="SAM" id="MobiDB-lite"/>
    </source>
</evidence>
<keyword evidence="3" id="KW-1185">Reference proteome</keyword>
<protein>
    <submittedName>
        <fullName evidence="2">Uncharacterized protein</fullName>
    </submittedName>
</protein>
<name>A0A2A2K1A5_9BILA</name>
<gene>
    <name evidence="2" type="ORF">WR25_17263</name>
</gene>
<feature type="region of interest" description="Disordered" evidence="1">
    <location>
        <begin position="1"/>
        <end position="34"/>
    </location>
</feature>
<comment type="caution">
    <text evidence="2">The sequence shown here is derived from an EMBL/GenBank/DDBJ whole genome shotgun (WGS) entry which is preliminary data.</text>
</comment>
<sequence>MGGASGAEEIRPKAFNATSRPCTPTATTAPGNALPTQDCTSAKAASKLGVRSAAMAEVGTGAIVTVLNADTSAATLMRPLMVEAP</sequence>
<organism evidence="2 3">
    <name type="scientific">Diploscapter pachys</name>
    <dbReference type="NCBI Taxonomy" id="2018661"/>
    <lineage>
        <taxon>Eukaryota</taxon>
        <taxon>Metazoa</taxon>
        <taxon>Ecdysozoa</taxon>
        <taxon>Nematoda</taxon>
        <taxon>Chromadorea</taxon>
        <taxon>Rhabditida</taxon>
        <taxon>Rhabditina</taxon>
        <taxon>Rhabditomorpha</taxon>
        <taxon>Rhabditoidea</taxon>
        <taxon>Rhabditidae</taxon>
        <taxon>Diploscapter</taxon>
    </lineage>
</organism>
<evidence type="ECO:0000313" key="2">
    <source>
        <dbReference type="EMBL" id="PAV67569.1"/>
    </source>
</evidence>
<proteinExistence type="predicted"/>
<dbReference type="EMBL" id="LIAE01009909">
    <property type="protein sequence ID" value="PAV67569.1"/>
    <property type="molecule type" value="Genomic_DNA"/>
</dbReference>
<dbReference type="Proteomes" id="UP000218231">
    <property type="component" value="Unassembled WGS sequence"/>
</dbReference>
<reference evidence="2 3" key="1">
    <citation type="journal article" date="2017" name="Curr. Biol.">
        <title>Genome architecture and evolution of a unichromosomal asexual nematode.</title>
        <authorList>
            <person name="Fradin H."/>
            <person name="Zegar C."/>
            <person name="Gutwein M."/>
            <person name="Lucas J."/>
            <person name="Kovtun M."/>
            <person name="Corcoran D."/>
            <person name="Baugh L.R."/>
            <person name="Kiontke K."/>
            <person name="Gunsalus K."/>
            <person name="Fitch D.H."/>
            <person name="Piano F."/>
        </authorList>
    </citation>
    <scope>NUCLEOTIDE SEQUENCE [LARGE SCALE GENOMIC DNA]</scope>
    <source>
        <strain evidence="2">PF1309</strain>
    </source>
</reference>